<keyword evidence="4" id="KW-0539">Nucleus</keyword>
<dbReference type="AlphaFoldDB" id="A0A444C2P7"/>
<dbReference type="EMBL" id="KV875636">
    <property type="protein sequence ID" value="RZR72151.1"/>
    <property type="molecule type" value="Genomic_DNA"/>
</dbReference>
<evidence type="ECO:0000256" key="4">
    <source>
        <dbReference type="ARBA" id="ARBA00023242"/>
    </source>
</evidence>
<name>A0A444C2P7_ENSVE</name>
<dbReference type="GO" id="GO:0048731">
    <property type="term" value="P:system development"/>
    <property type="evidence" value="ECO:0007669"/>
    <property type="project" value="TreeGrafter"/>
</dbReference>
<dbReference type="PANTHER" id="PTHR31719">
    <property type="entry name" value="NAC TRANSCRIPTION FACTOR 56"/>
    <property type="match status" value="1"/>
</dbReference>
<keyword evidence="3" id="KW-0804">Transcription</keyword>
<accession>A0A444C2P7</accession>
<reference evidence="5" key="1">
    <citation type="journal article" date="2018" name="Data Brief">
        <title>Genome sequence data from 17 accessions of Ensete ventricosum, a staple food crop for millions in Ethiopia.</title>
        <authorList>
            <person name="Yemataw Z."/>
            <person name="Muzemil S."/>
            <person name="Ambachew D."/>
            <person name="Tripathi L."/>
            <person name="Tesfaye K."/>
            <person name="Chala A."/>
            <person name="Farbos A."/>
            <person name="O'Neill P."/>
            <person name="Moore K."/>
            <person name="Grant M."/>
            <person name="Studholme D.J."/>
        </authorList>
    </citation>
    <scope>NUCLEOTIDE SEQUENCE [LARGE SCALE GENOMIC DNA]</scope>
    <source>
        <tissue evidence="5">Leaf</tissue>
    </source>
</reference>
<evidence type="ECO:0000256" key="3">
    <source>
        <dbReference type="ARBA" id="ARBA00023163"/>
    </source>
</evidence>
<evidence type="ECO:0000256" key="1">
    <source>
        <dbReference type="ARBA" id="ARBA00023015"/>
    </source>
</evidence>
<proteinExistence type="predicted"/>
<dbReference type="Proteomes" id="UP000290560">
    <property type="component" value="Unassembled WGS sequence"/>
</dbReference>
<organism evidence="5">
    <name type="scientific">Ensete ventricosum</name>
    <name type="common">Abyssinian banana</name>
    <name type="synonym">Musa ensete</name>
    <dbReference type="NCBI Taxonomy" id="4639"/>
    <lineage>
        <taxon>Eukaryota</taxon>
        <taxon>Viridiplantae</taxon>
        <taxon>Streptophyta</taxon>
        <taxon>Embryophyta</taxon>
        <taxon>Tracheophyta</taxon>
        <taxon>Spermatophyta</taxon>
        <taxon>Magnoliopsida</taxon>
        <taxon>Liliopsida</taxon>
        <taxon>Zingiberales</taxon>
        <taxon>Musaceae</taxon>
        <taxon>Ensete</taxon>
    </lineage>
</organism>
<evidence type="ECO:0000313" key="5">
    <source>
        <dbReference type="EMBL" id="RZR72151.1"/>
    </source>
</evidence>
<gene>
    <name evidence="5" type="ORF">BHM03_00010861</name>
</gene>
<dbReference type="PANTHER" id="PTHR31719:SF134">
    <property type="entry name" value="NAC DOMAIN-CONTAINING PROTEIN 104"/>
    <property type="match status" value="1"/>
</dbReference>
<dbReference type="SUPFAM" id="SSF101941">
    <property type="entry name" value="NAC domain"/>
    <property type="match status" value="1"/>
</dbReference>
<keyword evidence="1" id="KW-0805">Transcription regulation</keyword>
<dbReference type="GO" id="GO:0006355">
    <property type="term" value="P:regulation of DNA-templated transcription"/>
    <property type="evidence" value="ECO:0007669"/>
    <property type="project" value="InterPro"/>
</dbReference>
<sequence length="142" mass="16257">MELVDRVPRGYRFFPMAEELVVDYLANWVTDSSLPGRVVSFTDVYDTKLLNLLEGDWQEGYFFVECKPKNNGGSHVDQKISSDSWTLNKWQESVKSIIDGCEMVVGRKSFLSFNDERRRTPGGLCTSTRWVLPSSRGEFCVT</sequence>
<dbReference type="InterPro" id="IPR003441">
    <property type="entry name" value="NAC-dom"/>
</dbReference>
<dbReference type="Pfam" id="PF02365">
    <property type="entry name" value="NAM"/>
    <property type="match status" value="1"/>
</dbReference>
<keyword evidence="2" id="KW-0238">DNA-binding</keyword>
<dbReference type="GO" id="GO:0003677">
    <property type="term" value="F:DNA binding"/>
    <property type="evidence" value="ECO:0007669"/>
    <property type="project" value="UniProtKB-KW"/>
</dbReference>
<dbReference type="PROSITE" id="PS51005">
    <property type="entry name" value="NAC"/>
    <property type="match status" value="1"/>
</dbReference>
<protein>
    <submittedName>
        <fullName evidence="5">Uncharacterized protein</fullName>
    </submittedName>
</protein>
<dbReference type="InterPro" id="IPR036093">
    <property type="entry name" value="NAC_dom_sf"/>
</dbReference>
<dbReference type="Gene3D" id="2.170.150.80">
    <property type="entry name" value="NAC domain"/>
    <property type="match status" value="1"/>
</dbReference>
<evidence type="ECO:0000256" key="2">
    <source>
        <dbReference type="ARBA" id="ARBA00023125"/>
    </source>
</evidence>